<gene>
    <name evidence="1" type="ORF">BFS30_25385</name>
</gene>
<dbReference type="RefSeq" id="WP_069381864.1">
    <property type="nucleotide sequence ID" value="NZ_CP017141.1"/>
</dbReference>
<dbReference type="KEGG" id="psty:BFS30_25385"/>
<sequence length="60" mass="7064">MKTISAKTFQINIPAPFEHMQTMWECIRAEHEYEYGDDDHGMITVALYENTIITSSRERI</sequence>
<protein>
    <submittedName>
        <fullName evidence="1">Uncharacterized protein</fullName>
    </submittedName>
</protein>
<dbReference type="AlphaFoldDB" id="A0A1D7QNF3"/>
<evidence type="ECO:0000313" key="2">
    <source>
        <dbReference type="Proteomes" id="UP000094313"/>
    </source>
</evidence>
<dbReference type="EMBL" id="CP017141">
    <property type="protein sequence ID" value="AOM80202.1"/>
    <property type="molecule type" value="Genomic_DNA"/>
</dbReference>
<dbReference type="Proteomes" id="UP000094313">
    <property type="component" value="Chromosome"/>
</dbReference>
<reference evidence="1 2" key="1">
    <citation type="submission" date="2016-08" db="EMBL/GenBank/DDBJ databases">
        <authorList>
            <person name="Seilhamer J.J."/>
        </authorList>
    </citation>
    <scope>NUCLEOTIDE SEQUENCE [LARGE SCALE GENOMIC DNA]</scope>
    <source>
        <strain evidence="1 2">DX4</strain>
    </source>
</reference>
<evidence type="ECO:0000313" key="1">
    <source>
        <dbReference type="EMBL" id="AOM80202.1"/>
    </source>
</evidence>
<organism evidence="1 2">
    <name type="scientific">Pedobacter steynii</name>
    <dbReference type="NCBI Taxonomy" id="430522"/>
    <lineage>
        <taxon>Bacteria</taxon>
        <taxon>Pseudomonadati</taxon>
        <taxon>Bacteroidota</taxon>
        <taxon>Sphingobacteriia</taxon>
        <taxon>Sphingobacteriales</taxon>
        <taxon>Sphingobacteriaceae</taxon>
        <taxon>Pedobacter</taxon>
    </lineage>
</organism>
<accession>A0A1D7QNF3</accession>
<proteinExistence type="predicted"/>
<keyword evidence="2" id="KW-1185">Reference proteome</keyword>
<name>A0A1D7QNF3_9SPHI</name>